<dbReference type="EMBL" id="CP002273">
    <property type="protein sequence ID" value="ADO35611.1"/>
    <property type="molecule type" value="Genomic_DNA"/>
</dbReference>
<dbReference type="Proteomes" id="UP000006873">
    <property type="component" value="Chromosome"/>
</dbReference>
<dbReference type="AlphaFoldDB" id="E3GIX6"/>
<evidence type="ECO:0000313" key="1">
    <source>
        <dbReference type="EMBL" id="ADO35611.1"/>
    </source>
</evidence>
<dbReference type="HOGENOM" id="CLU_3289827_0_0_9"/>
<reference key="1">
    <citation type="submission" date="2010-09" db="EMBL/GenBank/DDBJ databases">
        <authorList>
            <person name="Roh H."/>
            <person name="Ko H.-J."/>
            <person name="Kim D."/>
            <person name="Choi D.G."/>
            <person name="Park S."/>
            <person name="Kim S."/>
            <person name="Kim K.H."/>
            <person name="Chang I.S."/>
            <person name="Choi I.-G."/>
        </authorList>
    </citation>
    <scope>NUCLEOTIDE SEQUENCE</scope>
    <source>
        <strain>KIST612</strain>
    </source>
</reference>
<accession>E3GIX6</accession>
<reference evidence="1 2" key="2">
    <citation type="journal article" date="2011" name="J. Bacteriol.">
        <title>Complete genome sequence of a carbon monoxide-utilizing acetogen, Eubacterium limosum KIST612.</title>
        <authorList>
            <person name="Roh H."/>
            <person name="Ko H.J."/>
            <person name="Kim D."/>
            <person name="Choi D.G."/>
            <person name="Park S."/>
            <person name="Kim S."/>
            <person name="Chang I.S."/>
            <person name="Choi I.G."/>
        </authorList>
    </citation>
    <scope>NUCLEOTIDE SEQUENCE [LARGE SCALE GENOMIC DNA]</scope>
    <source>
        <strain evidence="1 2">KIST612</strain>
    </source>
</reference>
<keyword evidence="2" id="KW-1185">Reference proteome</keyword>
<proteinExistence type="predicted"/>
<protein>
    <submittedName>
        <fullName evidence="1">Uncharacterized protein</fullName>
    </submittedName>
</protein>
<sequence>MILGVYGGFAAMSDSPLKLIILSILSFFPIKNNTVRYTKK</sequence>
<gene>
    <name evidence="1" type="ordered locus">ELI_0595</name>
</gene>
<organism evidence="1 2">
    <name type="scientific">Eubacterium callanderi</name>
    <dbReference type="NCBI Taxonomy" id="53442"/>
    <lineage>
        <taxon>Bacteria</taxon>
        <taxon>Bacillati</taxon>
        <taxon>Bacillota</taxon>
        <taxon>Clostridia</taxon>
        <taxon>Eubacteriales</taxon>
        <taxon>Eubacteriaceae</taxon>
        <taxon>Eubacterium</taxon>
    </lineage>
</organism>
<dbReference type="KEGG" id="elm:ELI_0595"/>
<name>E3GIX6_9FIRM</name>
<evidence type="ECO:0000313" key="2">
    <source>
        <dbReference type="Proteomes" id="UP000006873"/>
    </source>
</evidence>